<feature type="binding site" evidence="8">
    <location>
        <position position="79"/>
    </location>
    <ligand>
        <name>S-adenosyl-L-methionine</name>
        <dbReference type="ChEBI" id="CHEBI:59789"/>
    </ligand>
</feature>
<dbReference type="Pfam" id="PF04055">
    <property type="entry name" value="Radical_SAM"/>
    <property type="match status" value="1"/>
</dbReference>
<evidence type="ECO:0000313" key="11">
    <source>
        <dbReference type="Proteomes" id="UP000186940"/>
    </source>
</evidence>
<comment type="cofactor">
    <cofactor evidence="8">
        <name>S-adenosyl-L-methionine</name>
        <dbReference type="ChEBI" id="CHEBI:59789"/>
    </cofactor>
    <text evidence="8">Binds 1 S-adenosyl-L-methionine per subunit.</text>
</comment>
<comment type="caution">
    <text evidence="8">Lacks conserved residue(s) required for the propagation of feature annotation.</text>
</comment>
<keyword evidence="11" id="KW-1185">Reference proteome</keyword>
<dbReference type="InterPro" id="IPR058240">
    <property type="entry name" value="rSAM_sf"/>
</dbReference>
<dbReference type="EMBL" id="LYOS01000001">
    <property type="protein sequence ID" value="OFV68571.1"/>
    <property type="molecule type" value="Genomic_DNA"/>
</dbReference>
<gene>
    <name evidence="8" type="primary">queE</name>
    <name evidence="10" type="ORF">SCAL_000247</name>
</gene>
<dbReference type="AlphaFoldDB" id="A0A1F2PD21"/>
<dbReference type="GO" id="GO:1904047">
    <property type="term" value="F:S-adenosyl-L-methionine binding"/>
    <property type="evidence" value="ECO:0007669"/>
    <property type="project" value="UniProtKB-UniRule"/>
</dbReference>
<dbReference type="EC" id="4.3.99.3" evidence="8"/>
<feature type="binding site" evidence="8">
    <location>
        <position position="28"/>
    </location>
    <ligand>
        <name>substrate</name>
    </ligand>
</feature>
<dbReference type="GO" id="GO:0051539">
    <property type="term" value="F:4 iron, 4 sulfur cluster binding"/>
    <property type="evidence" value="ECO:0007669"/>
    <property type="project" value="UniProtKB-UniRule"/>
</dbReference>
<comment type="similarity">
    <text evidence="8">Belongs to the radical SAM superfamily. 7-carboxy-7-deazaguanine synthase family.</text>
</comment>
<evidence type="ECO:0000259" key="9">
    <source>
        <dbReference type="PROSITE" id="PS51918"/>
    </source>
</evidence>
<evidence type="ECO:0000256" key="6">
    <source>
        <dbReference type="ARBA" id="ARBA00023014"/>
    </source>
</evidence>
<evidence type="ECO:0000256" key="3">
    <source>
        <dbReference type="ARBA" id="ARBA00022723"/>
    </source>
</evidence>
<evidence type="ECO:0000313" key="10">
    <source>
        <dbReference type="EMBL" id="OFV68571.1"/>
    </source>
</evidence>
<comment type="cofactor">
    <cofactor evidence="8">
        <name>[4Fe-4S] cluster</name>
        <dbReference type="ChEBI" id="CHEBI:49883"/>
    </cofactor>
    <text evidence="8">Binds 1 [4Fe-4S] cluster. The cluster is coordinated with 3 cysteines and an exchangeable S-adenosyl-L-methionine.</text>
</comment>
<accession>A0A1F2PD21</accession>
<dbReference type="SUPFAM" id="SSF102114">
    <property type="entry name" value="Radical SAM enzymes"/>
    <property type="match status" value="1"/>
</dbReference>
<dbReference type="Gene3D" id="3.20.20.70">
    <property type="entry name" value="Aldolase class I"/>
    <property type="match status" value="1"/>
</dbReference>
<keyword evidence="6 8" id="KW-0411">Iron-sulfur</keyword>
<dbReference type="PANTHER" id="PTHR42836">
    <property type="entry name" value="7-CARBOXY-7-DEAZAGUANINE SYNTHASE"/>
    <property type="match status" value="1"/>
</dbReference>
<dbReference type="PROSITE" id="PS51918">
    <property type="entry name" value="RADICAL_SAM"/>
    <property type="match status" value="1"/>
</dbReference>
<keyword evidence="1 8" id="KW-0004">4Fe-4S</keyword>
<dbReference type="PATRIC" id="fig|1838285.3.peg.250"/>
<comment type="pathway">
    <text evidence="8">Purine metabolism; 7-cyano-7-deazaguanine biosynthesis.</text>
</comment>
<keyword evidence="5 8" id="KW-0408">Iron</keyword>
<dbReference type="SFLD" id="SFLDS00029">
    <property type="entry name" value="Radical_SAM"/>
    <property type="match status" value="1"/>
</dbReference>
<evidence type="ECO:0000256" key="2">
    <source>
        <dbReference type="ARBA" id="ARBA00022691"/>
    </source>
</evidence>
<keyword evidence="4 8" id="KW-0460">Magnesium</keyword>
<feature type="binding site" evidence="8">
    <location>
        <position position="36"/>
    </location>
    <ligand>
        <name>[4Fe-4S] cluster</name>
        <dbReference type="ChEBI" id="CHEBI:49883"/>
        <note>4Fe-4S-S-AdoMet</note>
    </ligand>
</feature>
<dbReference type="UniPathway" id="UPA00391"/>
<proteinExistence type="inferred from homology"/>
<feature type="binding site" evidence="8">
    <location>
        <begin position="13"/>
        <end position="15"/>
    </location>
    <ligand>
        <name>substrate</name>
    </ligand>
</feature>
<dbReference type="HAMAP" id="MF_00917">
    <property type="entry name" value="QueE"/>
    <property type="match status" value="1"/>
</dbReference>
<keyword evidence="3 8" id="KW-0479">Metal-binding</keyword>
<evidence type="ECO:0000256" key="7">
    <source>
        <dbReference type="ARBA" id="ARBA00023239"/>
    </source>
</evidence>
<dbReference type="PIRSF" id="PIRSF000370">
    <property type="entry name" value="QueE"/>
    <property type="match status" value="1"/>
</dbReference>
<comment type="caution">
    <text evidence="10">The sequence shown here is derived from an EMBL/GenBank/DDBJ whole genome shotgun (WGS) entry which is preliminary data.</text>
</comment>
<reference evidence="10" key="1">
    <citation type="submission" date="2016-05" db="EMBL/GenBank/DDBJ databases">
        <title>Microbial consortia oxidize butane by reversing methanogenesis.</title>
        <authorList>
            <person name="Laso-Perez R."/>
            <person name="Richter M."/>
            <person name="Wegener G."/>
            <person name="Musat F."/>
        </authorList>
    </citation>
    <scope>NUCLEOTIDE SEQUENCE [LARGE SCALE GENOMIC DNA]</scope>
    <source>
        <strain evidence="10">BOX2</strain>
    </source>
</reference>
<dbReference type="InterPro" id="IPR013785">
    <property type="entry name" value="Aldolase_TIM"/>
</dbReference>
<feature type="binding site" evidence="8">
    <location>
        <position position="77"/>
    </location>
    <ligand>
        <name>substrate</name>
    </ligand>
</feature>
<comment type="subunit">
    <text evidence="8">Homodimer.</text>
</comment>
<feature type="domain" description="Radical SAM core" evidence="9">
    <location>
        <begin position="19"/>
        <end position="238"/>
    </location>
</feature>
<protein>
    <recommendedName>
        <fullName evidence="8">7-carboxy-7-deazaguanine synthase</fullName>
        <shortName evidence="8">CDG synthase</shortName>
        <ecNumber evidence="8">4.3.99.3</ecNumber>
    </recommendedName>
    <alternativeName>
        <fullName evidence="8">Archaeosine biosynthesis protein QueE</fullName>
    </alternativeName>
</protein>
<organism evidence="10 11">
    <name type="scientific">Candidatus Syntropharchaeum caldarium</name>
    <dbReference type="NCBI Taxonomy" id="1838285"/>
    <lineage>
        <taxon>Archaea</taxon>
        <taxon>Methanobacteriati</taxon>
        <taxon>Methanobacteriota</taxon>
        <taxon>Stenosarchaea group</taxon>
        <taxon>Methanomicrobia</taxon>
        <taxon>Methanosarcinales</taxon>
        <taxon>ANME-2 cluster</taxon>
        <taxon>Candidatus Syntropharchaeum</taxon>
    </lineage>
</organism>
<dbReference type="Proteomes" id="UP000186940">
    <property type="component" value="Unassembled WGS sequence"/>
</dbReference>
<dbReference type="STRING" id="1838285.SCAL_000247"/>
<evidence type="ECO:0000256" key="8">
    <source>
        <dbReference type="HAMAP-Rule" id="MF_00917"/>
    </source>
</evidence>
<dbReference type="InterPro" id="IPR024924">
    <property type="entry name" value="7-CO-7-deazaguanine_synth-like"/>
</dbReference>
<feature type="binding site" evidence="8">
    <location>
        <position position="32"/>
    </location>
    <ligand>
        <name>[4Fe-4S] cluster</name>
        <dbReference type="ChEBI" id="CHEBI:49883"/>
        <note>4Fe-4S-S-AdoMet</note>
    </ligand>
</feature>
<keyword evidence="2 8" id="KW-0949">S-adenosyl-L-methionine</keyword>
<feature type="binding site" evidence="8">
    <location>
        <position position="41"/>
    </location>
    <ligand>
        <name>Mg(2+)</name>
        <dbReference type="ChEBI" id="CHEBI:18420"/>
    </ligand>
</feature>
<keyword evidence="7 8" id="KW-0456">Lyase</keyword>
<dbReference type="PANTHER" id="PTHR42836:SF1">
    <property type="entry name" value="7-CARBOXY-7-DEAZAGUANINE SYNTHASE"/>
    <property type="match status" value="1"/>
</dbReference>
<feature type="binding site" evidence="8">
    <location>
        <begin position="38"/>
        <end position="40"/>
    </location>
    <ligand>
        <name>S-adenosyl-L-methionine</name>
        <dbReference type="ChEBI" id="CHEBI:59789"/>
    </ligand>
</feature>
<dbReference type="GO" id="GO:0000287">
    <property type="term" value="F:magnesium ion binding"/>
    <property type="evidence" value="ECO:0007669"/>
    <property type="project" value="UniProtKB-UniRule"/>
</dbReference>
<evidence type="ECO:0000256" key="4">
    <source>
        <dbReference type="ARBA" id="ARBA00022842"/>
    </source>
</evidence>
<evidence type="ECO:0000256" key="5">
    <source>
        <dbReference type="ARBA" id="ARBA00023004"/>
    </source>
</evidence>
<evidence type="ECO:0000256" key="1">
    <source>
        <dbReference type="ARBA" id="ARBA00022485"/>
    </source>
</evidence>
<comment type="cofactor">
    <cofactor evidence="8">
        <name>Mg(2+)</name>
        <dbReference type="ChEBI" id="CHEBI:18420"/>
    </cofactor>
</comment>
<dbReference type="InterPro" id="IPR007197">
    <property type="entry name" value="rSAM"/>
</dbReference>
<name>A0A1F2PD21_9EURY</name>
<comment type="function">
    <text evidence="8">Catalyzes the complex heterocyclic radical-mediated conversion of 6-carboxy-5,6,7,8-tetrahydropterin (CPH4) to 7-carboxy-7-deazaguanine (CDG), a step common to the biosynthetic pathways of all 7-deazapurine-containing compounds.</text>
</comment>
<feature type="binding site" evidence="8">
    <location>
        <position position="39"/>
    </location>
    <ligand>
        <name>[4Fe-4S] cluster</name>
        <dbReference type="ChEBI" id="CHEBI:49883"/>
        <note>4Fe-4S-S-AdoMet</note>
    </ligand>
</feature>
<comment type="catalytic activity">
    <reaction evidence="8">
        <text>6-carboxy-5,6,7,8-tetrahydropterin + H(+) = 7-carboxy-7-carbaguanine + NH4(+)</text>
        <dbReference type="Rhea" id="RHEA:27974"/>
        <dbReference type="ChEBI" id="CHEBI:15378"/>
        <dbReference type="ChEBI" id="CHEBI:28938"/>
        <dbReference type="ChEBI" id="CHEBI:61032"/>
        <dbReference type="ChEBI" id="CHEBI:61036"/>
        <dbReference type="EC" id="4.3.99.3"/>
    </reaction>
</comment>
<dbReference type="GO" id="GO:0016840">
    <property type="term" value="F:carbon-nitrogen lyase activity"/>
    <property type="evidence" value="ECO:0007669"/>
    <property type="project" value="UniProtKB-UniRule"/>
</dbReference>
<sequence length="242" mass="27159">MLSRDIYEIFTSFQGEGSLVGRRQIFVRFSGCPLNCFYCDTVDARIKNHSLPDTNPEKVISEIKALVTPDLHSVSFTGGEPLVSPNLLKKLASSCKKLDLACYLETAGIDASIFTEVVDFFDYAAIDLKLPNHRAVLGINAWKKLYHEELECIRIANRSGLHTIVKIVIVDDTTHHMLASICRDIAEYEIDLVLQPLTGSRKPSIELLFGLSEVAGSYLGKKVMVIPQVHRLYRDGTEKEFR</sequence>